<evidence type="ECO:0000313" key="4">
    <source>
        <dbReference type="EMBL" id="MDE1465617.1"/>
    </source>
</evidence>
<feature type="domain" description="Insertion element IS402-like" evidence="3">
    <location>
        <begin position="7"/>
        <end position="83"/>
    </location>
</feature>
<evidence type="ECO:0000256" key="1">
    <source>
        <dbReference type="SAM" id="Phobius"/>
    </source>
</evidence>
<protein>
    <submittedName>
        <fullName evidence="4">IS5 family transposase</fullName>
    </submittedName>
</protein>
<feature type="transmembrane region" description="Helical" evidence="1">
    <location>
        <begin position="134"/>
        <end position="153"/>
    </location>
</feature>
<reference evidence="4 5" key="1">
    <citation type="submission" date="2022-11" db="EMBL/GenBank/DDBJ databases">
        <title>Spartinivicinus poritis sp. nov., isolated from scleractinian coral Porites lutea.</title>
        <authorList>
            <person name="Zhang G."/>
            <person name="Cai L."/>
            <person name="Wei Q."/>
        </authorList>
    </citation>
    <scope>NUCLEOTIDE SEQUENCE [LARGE SCALE GENOMIC DNA]</scope>
    <source>
        <strain evidence="4 5">A2-2</strain>
    </source>
</reference>
<evidence type="ECO:0000259" key="2">
    <source>
        <dbReference type="Pfam" id="PF01609"/>
    </source>
</evidence>
<dbReference type="Pfam" id="PF13340">
    <property type="entry name" value="DUF4096"/>
    <property type="match status" value="1"/>
</dbReference>
<proteinExistence type="predicted"/>
<gene>
    <name evidence="4" type="ORF">ORQ98_27010</name>
</gene>
<keyword evidence="5" id="KW-1185">Reference proteome</keyword>
<dbReference type="PANTHER" id="PTHR30007">
    <property type="entry name" value="PHP DOMAIN PROTEIN"/>
    <property type="match status" value="1"/>
</dbReference>
<dbReference type="PANTHER" id="PTHR30007:SF0">
    <property type="entry name" value="TRANSPOSASE"/>
    <property type="match status" value="1"/>
</dbReference>
<dbReference type="Proteomes" id="UP001528823">
    <property type="component" value="Unassembled WGS sequence"/>
</dbReference>
<dbReference type="RefSeq" id="WP_274691921.1">
    <property type="nucleotide sequence ID" value="NZ_JAPMOU010000073.1"/>
</dbReference>
<evidence type="ECO:0000313" key="5">
    <source>
        <dbReference type="Proteomes" id="UP001528823"/>
    </source>
</evidence>
<feature type="domain" description="Transposase IS4-like" evidence="2">
    <location>
        <begin position="99"/>
        <end position="258"/>
    </location>
</feature>
<evidence type="ECO:0000259" key="3">
    <source>
        <dbReference type="Pfam" id="PF13340"/>
    </source>
</evidence>
<dbReference type="Pfam" id="PF01609">
    <property type="entry name" value="DDE_Tnp_1"/>
    <property type="match status" value="1"/>
</dbReference>
<dbReference type="InterPro" id="IPR025161">
    <property type="entry name" value="IS402-like_dom"/>
</dbReference>
<keyword evidence="1" id="KW-0812">Transmembrane</keyword>
<keyword evidence="1" id="KW-1133">Transmembrane helix</keyword>
<organism evidence="4 5">
    <name type="scientific">Spartinivicinus poritis</name>
    <dbReference type="NCBI Taxonomy" id="2994640"/>
    <lineage>
        <taxon>Bacteria</taxon>
        <taxon>Pseudomonadati</taxon>
        <taxon>Pseudomonadota</taxon>
        <taxon>Gammaproteobacteria</taxon>
        <taxon>Oceanospirillales</taxon>
        <taxon>Zooshikellaceae</taxon>
        <taxon>Spartinivicinus</taxon>
    </lineage>
</organism>
<dbReference type="EMBL" id="JAPMOU010000073">
    <property type="protein sequence ID" value="MDE1465617.1"/>
    <property type="molecule type" value="Genomic_DNA"/>
</dbReference>
<comment type="caution">
    <text evidence="4">The sequence shown here is derived from an EMBL/GenBank/DDBJ whole genome shotgun (WGS) entry which is preliminary data.</text>
</comment>
<sequence>MDYPTDLTDAQWEKLSPLLPIPKWQPGNRGRPPANRRLVIHALLYVLKTGCQWRMLPKEFGCWQTVYGYFNTWSQQGVWEAIMDSFRRYYREQLGRKADPSAGCIDSQSIKTHTQGIHVGFDGGKKVKGRKRHILVDTLGIIICVVVTSAAVGEREGLKRLLKGYVKKSMTSLLKIWLDSGYSGTPIIEWVKDFHKVTQEIILEVVERAGKGFNVVKQRWVVERTVSWLINYRRHAKDYEVLTQNSEAMVQIAMIYILVRRIA</sequence>
<name>A0ABT5UH31_9GAMM</name>
<dbReference type="InterPro" id="IPR002559">
    <property type="entry name" value="Transposase_11"/>
</dbReference>
<accession>A0ABT5UH31</accession>
<dbReference type="NCBIfam" id="NF033580">
    <property type="entry name" value="transpos_IS5_3"/>
    <property type="match status" value="1"/>
</dbReference>
<keyword evidence="1" id="KW-0472">Membrane</keyword>